<protein>
    <submittedName>
        <fullName evidence="2">Uncharacterized protein</fullName>
    </submittedName>
</protein>
<keyword evidence="3" id="KW-1185">Reference proteome</keyword>
<evidence type="ECO:0000256" key="1">
    <source>
        <dbReference type="SAM" id="MobiDB-lite"/>
    </source>
</evidence>
<feature type="compositionally biased region" description="Basic and acidic residues" evidence="1">
    <location>
        <begin position="59"/>
        <end position="100"/>
    </location>
</feature>
<feature type="region of interest" description="Disordered" evidence="1">
    <location>
        <begin position="1"/>
        <end position="100"/>
    </location>
</feature>
<dbReference type="AlphaFoldDB" id="A0AAV7UEA8"/>
<proteinExistence type="predicted"/>
<feature type="compositionally biased region" description="Basic residues" evidence="1">
    <location>
        <begin position="21"/>
        <end position="39"/>
    </location>
</feature>
<sequence>MEERLAEALEEGTVQTNGSRKEKRKRTAKQTSQRPRRRNAIQPATLQEKCGSLRTKTGRKLEKKEGEEEIRNRNYKDRETQGKGSGKEESKKGLDTRRYF</sequence>
<organism evidence="2 3">
    <name type="scientific">Pleurodeles waltl</name>
    <name type="common">Iberian ribbed newt</name>
    <dbReference type="NCBI Taxonomy" id="8319"/>
    <lineage>
        <taxon>Eukaryota</taxon>
        <taxon>Metazoa</taxon>
        <taxon>Chordata</taxon>
        <taxon>Craniata</taxon>
        <taxon>Vertebrata</taxon>
        <taxon>Euteleostomi</taxon>
        <taxon>Amphibia</taxon>
        <taxon>Batrachia</taxon>
        <taxon>Caudata</taxon>
        <taxon>Salamandroidea</taxon>
        <taxon>Salamandridae</taxon>
        <taxon>Pleurodelinae</taxon>
        <taxon>Pleurodeles</taxon>
    </lineage>
</organism>
<name>A0AAV7UEA8_PLEWA</name>
<dbReference type="Proteomes" id="UP001066276">
    <property type="component" value="Chromosome 3_1"/>
</dbReference>
<comment type="caution">
    <text evidence="2">The sequence shown here is derived from an EMBL/GenBank/DDBJ whole genome shotgun (WGS) entry which is preliminary data.</text>
</comment>
<gene>
    <name evidence="2" type="ORF">NDU88_002817</name>
</gene>
<evidence type="ECO:0000313" key="3">
    <source>
        <dbReference type="Proteomes" id="UP001066276"/>
    </source>
</evidence>
<accession>A0AAV7UEA8</accession>
<dbReference type="EMBL" id="JANPWB010000005">
    <property type="protein sequence ID" value="KAJ1186032.1"/>
    <property type="molecule type" value="Genomic_DNA"/>
</dbReference>
<reference evidence="2" key="1">
    <citation type="journal article" date="2022" name="bioRxiv">
        <title>Sequencing and chromosome-scale assembly of the giantPleurodeles waltlgenome.</title>
        <authorList>
            <person name="Brown T."/>
            <person name="Elewa A."/>
            <person name="Iarovenko S."/>
            <person name="Subramanian E."/>
            <person name="Araus A.J."/>
            <person name="Petzold A."/>
            <person name="Susuki M."/>
            <person name="Suzuki K.-i.T."/>
            <person name="Hayashi T."/>
            <person name="Toyoda A."/>
            <person name="Oliveira C."/>
            <person name="Osipova E."/>
            <person name="Leigh N.D."/>
            <person name="Simon A."/>
            <person name="Yun M.H."/>
        </authorList>
    </citation>
    <scope>NUCLEOTIDE SEQUENCE</scope>
    <source>
        <strain evidence="2">20211129_DDA</strain>
        <tissue evidence="2">Liver</tissue>
    </source>
</reference>
<evidence type="ECO:0000313" key="2">
    <source>
        <dbReference type="EMBL" id="KAJ1186032.1"/>
    </source>
</evidence>